<gene>
    <name evidence="2" type="ORF">HaLaN_03915</name>
</gene>
<evidence type="ECO:0000256" key="1">
    <source>
        <dbReference type="SAM" id="MobiDB-lite"/>
    </source>
</evidence>
<dbReference type="Pfam" id="PF07004">
    <property type="entry name" value="SHIPPO-rpt"/>
    <property type="match status" value="6"/>
</dbReference>
<feature type="region of interest" description="Disordered" evidence="1">
    <location>
        <begin position="212"/>
        <end position="255"/>
    </location>
</feature>
<evidence type="ECO:0000313" key="2">
    <source>
        <dbReference type="EMBL" id="GFH08876.1"/>
    </source>
</evidence>
<comment type="caution">
    <text evidence="2">The sequence shown here is derived from an EMBL/GenBank/DDBJ whole genome shotgun (WGS) entry which is preliminary data.</text>
</comment>
<dbReference type="PANTHER" id="PTHR21580">
    <property type="entry name" value="SHIPPO-1-RELATED"/>
    <property type="match status" value="1"/>
</dbReference>
<dbReference type="InterPro" id="IPR051291">
    <property type="entry name" value="CIMAP"/>
</dbReference>
<dbReference type="AlphaFoldDB" id="A0A699YPL5"/>
<name>A0A699YPL5_HAELA</name>
<feature type="region of interest" description="Disordered" evidence="1">
    <location>
        <begin position="272"/>
        <end position="294"/>
    </location>
</feature>
<sequence length="358" mass="37874">MWLQDTKQGTGIVVSIGGVDVQFGGASGTSQFASKVPIHAQRHVQEWEQTPGPGAYNPVQMLGAAPLPREMQFFGSTARRGSQVDPMNSLSAPTYFKNPGPGAYNTPIKGVSVTQQSLSDPRPFNATSNRFSENKNGVPGPGEYRPDQVVNLAKSIADKAAISKGGVFGSTASRWTAEEAAAAARIKPGPGNYDAKLDSSKPVHKGNDAVFASRAPRFRARTAPTALDTSDIDPESGQGQVKGDPAALGPGSYNLPDGWSRKSRSYHTAAFGSESGRAVPQGPGANLNTPGPGRYNTTKDVDKAFKPLSNPSKETVFGSQVGRFRTNGTYTPGVGQYNLQQDLTRKSYNITYHGVSVA</sequence>
<feature type="region of interest" description="Disordered" evidence="1">
    <location>
        <begin position="116"/>
        <end position="143"/>
    </location>
</feature>
<protein>
    <submittedName>
        <fullName evidence="2">Uncharacterized protein</fullName>
    </submittedName>
</protein>
<proteinExistence type="predicted"/>
<organism evidence="2 3">
    <name type="scientific">Haematococcus lacustris</name>
    <name type="common">Green alga</name>
    <name type="synonym">Haematococcus pluvialis</name>
    <dbReference type="NCBI Taxonomy" id="44745"/>
    <lineage>
        <taxon>Eukaryota</taxon>
        <taxon>Viridiplantae</taxon>
        <taxon>Chlorophyta</taxon>
        <taxon>core chlorophytes</taxon>
        <taxon>Chlorophyceae</taxon>
        <taxon>CS clade</taxon>
        <taxon>Chlamydomonadales</taxon>
        <taxon>Haematococcaceae</taxon>
        <taxon>Haematococcus</taxon>
    </lineage>
</organism>
<dbReference type="Proteomes" id="UP000485058">
    <property type="component" value="Unassembled WGS sequence"/>
</dbReference>
<dbReference type="EMBL" id="BLLF01000191">
    <property type="protein sequence ID" value="GFH08876.1"/>
    <property type="molecule type" value="Genomic_DNA"/>
</dbReference>
<reference evidence="2 3" key="1">
    <citation type="submission" date="2020-02" db="EMBL/GenBank/DDBJ databases">
        <title>Draft genome sequence of Haematococcus lacustris strain NIES-144.</title>
        <authorList>
            <person name="Morimoto D."/>
            <person name="Nakagawa S."/>
            <person name="Yoshida T."/>
            <person name="Sawayama S."/>
        </authorList>
    </citation>
    <scope>NUCLEOTIDE SEQUENCE [LARGE SCALE GENOMIC DNA]</scope>
    <source>
        <strain evidence="2 3">NIES-144</strain>
    </source>
</reference>
<dbReference type="InterPro" id="IPR010736">
    <property type="entry name" value="SHIPPO-rpt"/>
</dbReference>
<evidence type="ECO:0000313" key="3">
    <source>
        <dbReference type="Proteomes" id="UP000485058"/>
    </source>
</evidence>
<feature type="compositionally biased region" description="Polar residues" evidence="1">
    <location>
        <begin position="116"/>
        <end position="135"/>
    </location>
</feature>
<keyword evidence="3" id="KW-1185">Reference proteome</keyword>
<dbReference type="PANTHER" id="PTHR21580:SF28">
    <property type="entry name" value="BOREALIN N-TERMINAL DOMAIN-CONTAINING PROTEIN-RELATED"/>
    <property type="match status" value="1"/>
</dbReference>
<feature type="compositionally biased region" description="Low complexity" evidence="1">
    <location>
        <begin position="212"/>
        <end position="226"/>
    </location>
</feature>
<accession>A0A699YPL5</accession>